<dbReference type="Proteomes" id="UP000824469">
    <property type="component" value="Unassembled WGS sequence"/>
</dbReference>
<gene>
    <name evidence="1" type="ORF">KI387_013013</name>
</gene>
<evidence type="ECO:0000313" key="1">
    <source>
        <dbReference type="EMBL" id="KAH9301430.1"/>
    </source>
</evidence>
<name>A0AA38CJB4_TAXCH</name>
<proteinExistence type="predicted"/>
<protein>
    <submittedName>
        <fullName evidence="1">Uncharacterized protein</fullName>
    </submittedName>
</protein>
<feature type="non-terminal residue" evidence="1">
    <location>
        <position position="1"/>
    </location>
</feature>
<dbReference type="AlphaFoldDB" id="A0AA38CJB4"/>
<accession>A0AA38CJB4</accession>
<organism evidence="1 2">
    <name type="scientific">Taxus chinensis</name>
    <name type="common">Chinese yew</name>
    <name type="synonym">Taxus wallichiana var. chinensis</name>
    <dbReference type="NCBI Taxonomy" id="29808"/>
    <lineage>
        <taxon>Eukaryota</taxon>
        <taxon>Viridiplantae</taxon>
        <taxon>Streptophyta</taxon>
        <taxon>Embryophyta</taxon>
        <taxon>Tracheophyta</taxon>
        <taxon>Spermatophyta</taxon>
        <taxon>Pinopsida</taxon>
        <taxon>Pinidae</taxon>
        <taxon>Conifers II</taxon>
        <taxon>Cupressales</taxon>
        <taxon>Taxaceae</taxon>
        <taxon>Taxus</taxon>
    </lineage>
</organism>
<reference evidence="1 2" key="1">
    <citation type="journal article" date="2021" name="Nat. Plants">
        <title>The Taxus genome provides insights into paclitaxel biosynthesis.</title>
        <authorList>
            <person name="Xiong X."/>
            <person name="Gou J."/>
            <person name="Liao Q."/>
            <person name="Li Y."/>
            <person name="Zhou Q."/>
            <person name="Bi G."/>
            <person name="Li C."/>
            <person name="Du R."/>
            <person name="Wang X."/>
            <person name="Sun T."/>
            <person name="Guo L."/>
            <person name="Liang H."/>
            <person name="Lu P."/>
            <person name="Wu Y."/>
            <person name="Zhang Z."/>
            <person name="Ro D.K."/>
            <person name="Shang Y."/>
            <person name="Huang S."/>
            <person name="Yan J."/>
        </authorList>
    </citation>
    <scope>NUCLEOTIDE SEQUENCE [LARGE SCALE GENOMIC DNA]</scope>
    <source>
        <strain evidence="1">Ta-2019</strain>
    </source>
</reference>
<sequence>DGSHALGGFLKVLQHSLFCTFPNFSTMGNQLKQIEPAACDSIKEDVELWNILLENGITNFLERMAGYSALVLYAVMASWSKGHVQIGNTHFTISTNAIADATGLPATGDIYFKRSLHAEM</sequence>
<keyword evidence="2" id="KW-1185">Reference proteome</keyword>
<evidence type="ECO:0000313" key="2">
    <source>
        <dbReference type="Proteomes" id="UP000824469"/>
    </source>
</evidence>
<comment type="caution">
    <text evidence="1">The sequence shown here is derived from an EMBL/GenBank/DDBJ whole genome shotgun (WGS) entry which is preliminary data.</text>
</comment>
<dbReference type="EMBL" id="JAHRHJ020000009">
    <property type="protein sequence ID" value="KAH9301430.1"/>
    <property type="molecule type" value="Genomic_DNA"/>
</dbReference>